<dbReference type="PANTHER" id="PTHR43353:SF5">
    <property type="entry name" value="SUCCINATE-SEMIALDEHYDE DEHYDROGENASE, MITOCHONDRIAL"/>
    <property type="match status" value="1"/>
</dbReference>
<feature type="domain" description="Aldehyde dehydrogenase" evidence="5">
    <location>
        <begin position="19"/>
        <end position="482"/>
    </location>
</feature>
<organism evidence="6 7">
    <name type="scientific">Cellvibrio japonicus (strain Ueda107)</name>
    <name type="common">Pseudomonas fluorescens subsp. cellulosa</name>
    <dbReference type="NCBI Taxonomy" id="498211"/>
    <lineage>
        <taxon>Bacteria</taxon>
        <taxon>Pseudomonadati</taxon>
        <taxon>Pseudomonadota</taxon>
        <taxon>Gammaproteobacteria</taxon>
        <taxon>Cellvibrionales</taxon>
        <taxon>Cellvibrionaceae</taxon>
        <taxon>Cellvibrio</taxon>
    </lineage>
</organism>
<accession>B3PIE7</accession>
<protein>
    <submittedName>
        <fullName evidence="6">Succinate-semialdehyde dehydrogenase</fullName>
        <ecNumber evidence="6">1.2.1.16</ecNumber>
    </submittedName>
</protein>
<evidence type="ECO:0000259" key="5">
    <source>
        <dbReference type="Pfam" id="PF00171"/>
    </source>
</evidence>
<dbReference type="InterPro" id="IPR016162">
    <property type="entry name" value="Ald_DH_N"/>
</dbReference>
<keyword evidence="7" id="KW-1185">Reference proteome</keyword>
<dbReference type="Proteomes" id="UP000001036">
    <property type="component" value="Chromosome"/>
</dbReference>
<dbReference type="Pfam" id="PF00171">
    <property type="entry name" value="Aldedh"/>
    <property type="match status" value="1"/>
</dbReference>
<proteinExistence type="inferred from homology"/>
<reference evidence="6 7" key="1">
    <citation type="journal article" date="2008" name="J. Bacteriol.">
        <title>Insights into plant cell wall degradation from the genome sequence of the soil bacterium Cellvibrio japonicus.</title>
        <authorList>
            <person name="Deboy R.T."/>
            <person name="Mongodin E.F."/>
            <person name="Fouts D.E."/>
            <person name="Tailford L.E."/>
            <person name="Khouri H."/>
            <person name="Emerson J.B."/>
            <person name="Mohamoud Y."/>
            <person name="Watkins K."/>
            <person name="Henrissat B."/>
            <person name="Gilbert H.J."/>
            <person name="Nelson K.E."/>
        </authorList>
    </citation>
    <scope>NUCLEOTIDE SEQUENCE [LARGE SCALE GENOMIC DNA]</scope>
    <source>
        <strain evidence="6 7">Ueda107</strain>
    </source>
</reference>
<dbReference type="PROSITE" id="PS00070">
    <property type="entry name" value="ALDEHYDE_DEHYDR_CYS"/>
    <property type="match status" value="1"/>
</dbReference>
<dbReference type="PROSITE" id="PS00687">
    <property type="entry name" value="ALDEHYDE_DEHYDR_GLU"/>
    <property type="match status" value="1"/>
</dbReference>
<dbReference type="InterPro" id="IPR029510">
    <property type="entry name" value="Ald_DH_CS_GLU"/>
</dbReference>
<dbReference type="HOGENOM" id="CLU_005391_5_1_6"/>
<dbReference type="FunFam" id="3.40.309.10:FF:000004">
    <property type="entry name" value="Succinate-semialdehyde dehydrogenase I"/>
    <property type="match status" value="1"/>
</dbReference>
<dbReference type="EC" id="1.2.1.16" evidence="6"/>
<dbReference type="Gene3D" id="3.40.309.10">
    <property type="entry name" value="Aldehyde Dehydrogenase, Chain A, domain 2"/>
    <property type="match status" value="1"/>
</dbReference>
<dbReference type="SUPFAM" id="SSF53720">
    <property type="entry name" value="ALDH-like"/>
    <property type="match status" value="1"/>
</dbReference>
<evidence type="ECO:0000256" key="2">
    <source>
        <dbReference type="ARBA" id="ARBA00023002"/>
    </source>
</evidence>
<dbReference type="EMBL" id="CP000934">
    <property type="protein sequence ID" value="ACE84177.1"/>
    <property type="molecule type" value="Genomic_DNA"/>
</dbReference>
<name>B3PIE7_CELJU</name>
<sequence>MSAVRPELLKSQLFIAGEWRNASAASTFPVLNPATGKIIIEVADASVDDAGSAISAAAHAQAGWAAIPVQQRCHLLRKWFGLVTRCQRDLAHLLTLEQGKPLAEAEAEIAYGASYIDWFADEARRVYGDVIPPPDGGKRILTLKQPVGVVAAITPWNFPNAMLARKMAPALAAGCALVAKPAAETPLSALALAYLAQEAGIPDGVINVLPSTRSQALGEVFCHHPQVQKLSFTGSTAVGKQLISQIASQVKRISLELGGNAPFIVFEDADIDAAVSGAIASKFRNAGQTCVCANRFYVQRSIYEVFLGRLIAAVEKLHIGNGLEEGVNLGPLISPKAQQKVHDLVQAALSEGATLAYSQALSAGLVKQGYFYPAQILRDVPVNSVLASEEIFGPVVPLIAFDTEDEVLELANASDYGLASYAYTRDRTRCWRLSQQLQTGMLGLNTGVISNAMAPFGGVKQSGWGREGSKYGLDDYLSIKYICEDLDN</sequence>
<dbReference type="KEGG" id="cja:CJA_2087"/>
<evidence type="ECO:0000313" key="7">
    <source>
        <dbReference type="Proteomes" id="UP000001036"/>
    </source>
</evidence>
<dbReference type="InterPro" id="IPR015590">
    <property type="entry name" value="Aldehyde_DH_dom"/>
</dbReference>
<dbReference type="CDD" id="cd07103">
    <property type="entry name" value="ALDH_F5_SSADH_GabD"/>
    <property type="match status" value="1"/>
</dbReference>
<feature type="active site" evidence="3">
    <location>
        <position position="256"/>
    </location>
</feature>
<evidence type="ECO:0000256" key="4">
    <source>
        <dbReference type="RuleBase" id="RU003345"/>
    </source>
</evidence>
<evidence type="ECO:0000313" key="6">
    <source>
        <dbReference type="EMBL" id="ACE84177.1"/>
    </source>
</evidence>
<dbReference type="Gene3D" id="3.40.605.10">
    <property type="entry name" value="Aldehyde Dehydrogenase, Chain A, domain 1"/>
    <property type="match status" value="1"/>
</dbReference>
<dbReference type="GO" id="GO:0009450">
    <property type="term" value="P:gamma-aminobutyric acid catabolic process"/>
    <property type="evidence" value="ECO:0007669"/>
    <property type="project" value="TreeGrafter"/>
</dbReference>
<dbReference type="eggNOG" id="COG1012">
    <property type="taxonomic scope" value="Bacteria"/>
</dbReference>
<evidence type="ECO:0000256" key="3">
    <source>
        <dbReference type="PROSITE-ProRule" id="PRU10007"/>
    </source>
</evidence>
<keyword evidence="2 4" id="KW-0560">Oxidoreductase</keyword>
<dbReference type="InterPro" id="IPR016163">
    <property type="entry name" value="Ald_DH_C"/>
</dbReference>
<dbReference type="GO" id="GO:0004777">
    <property type="term" value="F:succinate-semialdehyde dehydrogenase (NAD+) activity"/>
    <property type="evidence" value="ECO:0007669"/>
    <property type="project" value="TreeGrafter"/>
</dbReference>
<gene>
    <name evidence="6" type="primary">gabD</name>
    <name evidence="6" type="ordered locus">CJA_2087</name>
</gene>
<dbReference type="STRING" id="498211.CJA_2087"/>
<dbReference type="RefSeq" id="WP_012487694.1">
    <property type="nucleotide sequence ID" value="NC_010995.1"/>
</dbReference>
<dbReference type="FunFam" id="3.40.605.10:FF:000005">
    <property type="entry name" value="Succinate-semialdehyde dehydrogenase I"/>
    <property type="match status" value="1"/>
</dbReference>
<dbReference type="InterPro" id="IPR016161">
    <property type="entry name" value="Ald_DH/histidinol_DH"/>
</dbReference>
<dbReference type="InterPro" id="IPR050740">
    <property type="entry name" value="Aldehyde_DH_Superfamily"/>
</dbReference>
<evidence type="ECO:0000256" key="1">
    <source>
        <dbReference type="ARBA" id="ARBA00009986"/>
    </source>
</evidence>
<dbReference type="InterPro" id="IPR016160">
    <property type="entry name" value="Ald_DH_CS_CYS"/>
</dbReference>
<dbReference type="PANTHER" id="PTHR43353">
    <property type="entry name" value="SUCCINATE-SEMIALDEHYDE DEHYDROGENASE, MITOCHONDRIAL"/>
    <property type="match status" value="1"/>
</dbReference>
<dbReference type="AlphaFoldDB" id="B3PIE7"/>
<comment type="similarity">
    <text evidence="1 4">Belongs to the aldehyde dehydrogenase family.</text>
</comment>